<organism evidence="12 13">
    <name type="scientific">Prochlorococcus marinus str. PAC1</name>
    <dbReference type="NCBI Taxonomy" id="59924"/>
    <lineage>
        <taxon>Bacteria</taxon>
        <taxon>Bacillati</taxon>
        <taxon>Cyanobacteriota</taxon>
        <taxon>Cyanophyceae</taxon>
        <taxon>Synechococcales</taxon>
        <taxon>Prochlorococcaceae</taxon>
        <taxon>Prochlorococcus</taxon>
    </lineage>
</organism>
<dbReference type="InterPro" id="IPR020828">
    <property type="entry name" value="GlycerAld_3-P_DH_NAD(P)-bd"/>
</dbReference>
<accession>A0A0A2C7Q6</accession>
<dbReference type="PANTHER" id="PTHR43148">
    <property type="entry name" value="GLYCERALDEHYDE-3-PHOSPHATE DEHYDROGENASE 2"/>
    <property type="match status" value="1"/>
</dbReference>
<evidence type="ECO:0000256" key="1">
    <source>
        <dbReference type="ARBA" id="ARBA00007406"/>
    </source>
</evidence>
<dbReference type="PROSITE" id="PS00071">
    <property type="entry name" value="GAPDH"/>
    <property type="match status" value="1"/>
</dbReference>
<dbReference type="SUPFAM" id="SSF51735">
    <property type="entry name" value="NAD(P)-binding Rossmann-fold domains"/>
    <property type="match status" value="1"/>
</dbReference>
<dbReference type="PRINTS" id="PR00078">
    <property type="entry name" value="G3PDHDRGNASE"/>
</dbReference>
<evidence type="ECO:0000256" key="7">
    <source>
        <dbReference type="PIRSR" id="PIRSR000149-3"/>
    </source>
</evidence>
<feature type="binding site" evidence="7">
    <location>
        <position position="82"/>
    </location>
    <ligand>
        <name>NAD(+)</name>
        <dbReference type="ChEBI" id="CHEBI:57540"/>
    </ligand>
</feature>
<comment type="similarity">
    <text evidence="1 9">Belongs to the glyceraldehyde-3-phosphate dehydrogenase family.</text>
</comment>
<dbReference type="SMART" id="SM00846">
    <property type="entry name" value="Gp_dh_N"/>
    <property type="match status" value="1"/>
</dbReference>
<feature type="binding site" evidence="7">
    <location>
        <position position="124"/>
    </location>
    <ligand>
        <name>NAD(+)</name>
        <dbReference type="ChEBI" id="CHEBI:57540"/>
    </ligand>
</feature>
<sequence length="342" mass="37228">MTLRVAINGFGRIGRNFMRCWLSRGANTNIEVVGINVTSDPKTCAHLLKYDSILGAIKDAEISHTDDTFQINGKTIKCYSDRNPLNLPWKEWGIDLVIESTGVFNTDVGASKHLQVGAKKVILTAPGKGDGVGTYVVGVNADSYSHEDFDILSNASCTTNCLAPIVKVLDQKLGINKGLMTTIHSYTGDQRILDNAHRDLRRARAAAMNLVPTSTGAAKAVALVYPQMKGKLTGIAMRVPTPNVSAVDLVFESSRKTSAEEVNSLLKTASHGEMKGIIKYGDLPLVSTDYAGTNESTIVDEALTMCIDDNMVKVLAWYDNEWGYSQRVVDLAEIVAQKWKSN</sequence>
<evidence type="ECO:0000256" key="4">
    <source>
        <dbReference type="ARBA" id="ARBA00048853"/>
    </source>
</evidence>
<feature type="binding site" evidence="7">
    <location>
        <position position="320"/>
    </location>
    <ligand>
        <name>NAD(+)</name>
        <dbReference type="ChEBI" id="CHEBI:57540"/>
    </ligand>
</feature>
<evidence type="ECO:0000256" key="10">
    <source>
        <dbReference type="RuleBase" id="RU361160"/>
    </source>
</evidence>
<dbReference type="Pfam" id="PF02800">
    <property type="entry name" value="Gp_dh_C"/>
    <property type="match status" value="1"/>
</dbReference>
<reference evidence="13" key="1">
    <citation type="journal article" date="2014" name="Sci. Data">
        <title>Genomes of diverse isolates of the marine cyanobacterium Prochlorococcus.</title>
        <authorList>
            <person name="Biller S."/>
            <person name="Berube P."/>
            <person name="Thompson J."/>
            <person name="Kelly L."/>
            <person name="Roggensack S."/>
            <person name="Awad L."/>
            <person name="Roache-Johnson K."/>
            <person name="Ding H."/>
            <person name="Giovannoni S.J."/>
            <person name="Moore L.R."/>
            <person name="Chisholm S.W."/>
        </authorList>
    </citation>
    <scope>NUCLEOTIDE SEQUENCE [LARGE SCALE GENOMIC DNA]</scope>
    <source>
        <strain evidence="13">PAC1</strain>
    </source>
</reference>
<dbReference type="EMBL" id="JNAX01000011">
    <property type="protein sequence ID" value="KGG20659.1"/>
    <property type="molecule type" value="Genomic_DNA"/>
</dbReference>
<comment type="catalytic activity">
    <reaction evidence="3">
        <text>D-glyceraldehyde 3-phosphate + phosphate + NADP(+) = (2R)-3-phospho-glyceroyl phosphate + NADPH + H(+)</text>
        <dbReference type="Rhea" id="RHEA:10296"/>
        <dbReference type="ChEBI" id="CHEBI:15378"/>
        <dbReference type="ChEBI" id="CHEBI:43474"/>
        <dbReference type="ChEBI" id="CHEBI:57604"/>
        <dbReference type="ChEBI" id="CHEBI:57783"/>
        <dbReference type="ChEBI" id="CHEBI:58349"/>
        <dbReference type="ChEBI" id="CHEBI:59776"/>
        <dbReference type="EC" id="1.2.1.59"/>
    </reaction>
</comment>
<comment type="catalytic activity">
    <reaction evidence="4">
        <text>D-glyceraldehyde 3-phosphate + phosphate + NAD(+) = (2R)-3-phospho-glyceroyl phosphate + NADH + H(+)</text>
        <dbReference type="Rhea" id="RHEA:10300"/>
        <dbReference type="ChEBI" id="CHEBI:15378"/>
        <dbReference type="ChEBI" id="CHEBI:43474"/>
        <dbReference type="ChEBI" id="CHEBI:57540"/>
        <dbReference type="ChEBI" id="CHEBI:57604"/>
        <dbReference type="ChEBI" id="CHEBI:57945"/>
        <dbReference type="ChEBI" id="CHEBI:59776"/>
        <dbReference type="EC" id="1.2.1.59"/>
    </reaction>
</comment>
<dbReference type="GO" id="GO:0051287">
    <property type="term" value="F:NAD binding"/>
    <property type="evidence" value="ECO:0007669"/>
    <property type="project" value="InterPro"/>
</dbReference>
<evidence type="ECO:0000256" key="3">
    <source>
        <dbReference type="ARBA" id="ARBA00048067"/>
    </source>
</evidence>
<dbReference type="CDD" id="cd18126">
    <property type="entry name" value="GAPDH_I_C"/>
    <property type="match status" value="1"/>
</dbReference>
<comment type="caution">
    <text evidence="12">The sequence shown here is derived from an EMBL/GenBank/DDBJ whole genome shotgun (WGS) entry which is preliminary data.</text>
</comment>
<dbReference type="InterPro" id="IPR020830">
    <property type="entry name" value="GlycerAld_3-P_DH_AS"/>
</dbReference>
<dbReference type="InterPro" id="IPR020829">
    <property type="entry name" value="GlycerAld_3-P_DH_cat"/>
</dbReference>
<keyword evidence="7" id="KW-0547">Nucleotide-binding</keyword>
<name>A0A0A2C7Q6_PROMR</name>
<dbReference type="NCBIfam" id="TIGR01534">
    <property type="entry name" value="GAPDH-I"/>
    <property type="match status" value="1"/>
</dbReference>
<evidence type="ECO:0000256" key="6">
    <source>
        <dbReference type="PIRSR" id="PIRSR000149-2"/>
    </source>
</evidence>
<dbReference type="InterPro" id="IPR020831">
    <property type="entry name" value="GlycerAld/Erythrose_P_DH"/>
</dbReference>
<dbReference type="Gene3D" id="3.30.360.10">
    <property type="entry name" value="Dihydrodipicolinate Reductase, domain 2"/>
    <property type="match status" value="1"/>
</dbReference>
<proteinExistence type="inferred from homology"/>
<evidence type="ECO:0000313" key="13">
    <source>
        <dbReference type="Proteomes" id="UP000030392"/>
    </source>
</evidence>
<gene>
    <name evidence="12" type="ORF">EV03_1160</name>
</gene>
<protein>
    <recommendedName>
        <fullName evidence="10">Glyceraldehyde-3-phosphate dehydrogenase</fullName>
        <ecNumber evidence="10">1.2.1.-</ecNumber>
    </recommendedName>
</protein>
<dbReference type="GO" id="GO:0047100">
    <property type="term" value="F:glyceraldehyde-3-phosphate dehydrogenase (NADP+) (phosphorylating) activity"/>
    <property type="evidence" value="ECO:0007669"/>
    <property type="project" value="RHEA"/>
</dbReference>
<feature type="binding site" evidence="7">
    <location>
        <begin position="12"/>
        <end position="13"/>
    </location>
    <ligand>
        <name>NAD(+)</name>
        <dbReference type="ChEBI" id="CHEBI:57540"/>
    </ligand>
</feature>
<feature type="domain" description="Glyceraldehyde 3-phosphate dehydrogenase NAD(P) binding" evidence="11">
    <location>
        <begin position="3"/>
        <end position="157"/>
    </location>
</feature>
<feature type="binding site" evidence="6">
    <location>
        <begin position="215"/>
        <end position="216"/>
    </location>
    <ligand>
        <name>D-glyceraldehyde 3-phosphate</name>
        <dbReference type="ChEBI" id="CHEBI:59776"/>
    </ligand>
</feature>
<dbReference type="Gene3D" id="3.40.50.720">
    <property type="entry name" value="NAD(P)-binding Rossmann-like Domain"/>
    <property type="match status" value="1"/>
</dbReference>
<dbReference type="CDD" id="cd05214">
    <property type="entry name" value="GAPDH_I_N"/>
    <property type="match status" value="1"/>
</dbReference>
<dbReference type="InterPro" id="IPR036291">
    <property type="entry name" value="NAD(P)-bd_dom_sf"/>
</dbReference>
<feature type="active site" description="Nucleophile" evidence="5">
    <location>
        <position position="157"/>
    </location>
</feature>
<dbReference type="PIRSF" id="PIRSF000149">
    <property type="entry name" value="GAP_DH"/>
    <property type="match status" value="1"/>
</dbReference>
<evidence type="ECO:0000256" key="8">
    <source>
        <dbReference type="PIRSR" id="PIRSR000149-4"/>
    </source>
</evidence>
<evidence type="ECO:0000259" key="11">
    <source>
        <dbReference type="SMART" id="SM00846"/>
    </source>
</evidence>
<dbReference type="AlphaFoldDB" id="A0A0A2C7Q6"/>
<dbReference type="Pfam" id="PF00044">
    <property type="entry name" value="Gp_dh_N"/>
    <property type="match status" value="1"/>
</dbReference>
<keyword evidence="7" id="KW-0520">NAD</keyword>
<keyword evidence="2 10" id="KW-0560">Oxidoreductase</keyword>
<evidence type="ECO:0000256" key="2">
    <source>
        <dbReference type="ARBA" id="ARBA00023002"/>
    </source>
</evidence>
<feature type="site" description="Activates thiol group during catalysis" evidence="8">
    <location>
        <position position="184"/>
    </location>
</feature>
<dbReference type="Proteomes" id="UP000030392">
    <property type="component" value="Unassembled WGS sequence"/>
</dbReference>
<dbReference type="InterPro" id="IPR006424">
    <property type="entry name" value="Glyceraldehyde-3-P_DH_1"/>
</dbReference>
<evidence type="ECO:0000256" key="9">
    <source>
        <dbReference type="RuleBase" id="RU000397"/>
    </source>
</evidence>
<dbReference type="RefSeq" id="WP_036906091.1">
    <property type="nucleotide sequence ID" value="NZ_CP138967.1"/>
</dbReference>
<dbReference type="GO" id="GO:0004365">
    <property type="term" value="F:glyceraldehyde-3-phosphate dehydrogenase (NAD+) (phosphorylating) activity"/>
    <property type="evidence" value="ECO:0007669"/>
    <property type="project" value="RHEA"/>
</dbReference>
<evidence type="ECO:0000313" key="12">
    <source>
        <dbReference type="EMBL" id="KGG20659.1"/>
    </source>
</evidence>
<evidence type="ECO:0000256" key="5">
    <source>
        <dbReference type="PIRSR" id="PIRSR000149-1"/>
    </source>
</evidence>
<dbReference type="FunFam" id="3.30.360.10:FF:000002">
    <property type="entry name" value="Glyceraldehyde-3-phosphate dehydrogenase"/>
    <property type="match status" value="1"/>
</dbReference>
<dbReference type="EC" id="1.2.1.-" evidence="10"/>
<feature type="binding site" evidence="6">
    <location>
        <position position="238"/>
    </location>
    <ligand>
        <name>D-glyceraldehyde 3-phosphate</name>
        <dbReference type="ChEBI" id="CHEBI:59776"/>
    </ligand>
</feature>
<dbReference type="GO" id="GO:0006006">
    <property type="term" value="P:glucose metabolic process"/>
    <property type="evidence" value="ECO:0007669"/>
    <property type="project" value="InterPro"/>
</dbReference>
<feature type="binding site" evidence="6">
    <location>
        <begin position="156"/>
        <end position="158"/>
    </location>
    <ligand>
        <name>D-glyceraldehyde 3-phosphate</name>
        <dbReference type="ChEBI" id="CHEBI:59776"/>
    </ligand>
</feature>
<feature type="binding site" evidence="6">
    <location>
        <position position="187"/>
    </location>
    <ligand>
        <name>D-glyceraldehyde 3-phosphate</name>
        <dbReference type="ChEBI" id="CHEBI:59776"/>
    </ligand>
</feature>
<dbReference type="GO" id="GO:0050661">
    <property type="term" value="F:NADP binding"/>
    <property type="evidence" value="ECO:0007669"/>
    <property type="project" value="InterPro"/>
</dbReference>
<dbReference type="FunFam" id="3.40.50.720:FF:000001">
    <property type="entry name" value="Glyceraldehyde-3-phosphate dehydrogenase"/>
    <property type="match status" value="1"/>
</dbReference>
<dbReference type="SUPFAM" id="SSF55347">
    <property type="entry name" value="Glyceraldehyde-3-phosphate dehydrogenase-like, C-terminal domain"/>
    <property type="match status" value="1"/>
</dbReference>